<evidence type="ECO:0000256" key="3">
    <source>
        <dbReference type="ARBA" id="ARBA00023004"/>
    </source>
</evidence>
<dbReference type="Gene3D" id="3.20.20.70">
    <property type="entry name" value="Aldolase class I"/>
    <property type="match status" value="1"/>
</dbReference>
<dbReference type="SUPFAM" id="SSF102114">
    <property type="entry name" value="Radical SAM enzymes"/>
    <property type="match status" value="1"/>
</dbReference>
<dbReference type="RefSeq" id="WP_156203046.1">
    <property type="nucleotide sequence ID" value="NZ_CP046457.1"/>
</dbReference>
<dbReference type="PANTHER" id="PTHR13932:SF1">
    <property type="entry name" value="OXYGEN-INDEPENDENT COPROPORPHYRINOGEN-III OXIDASE-LIKE PROTEIN HEMZ"/>
    <property type="match status" value="1"/>
</dbReference>
<dbReference type="Pfam" id="PF04055">
    <property type="entry name" value="Radical_SAM"/>
    <property type="match status" value="1"/>
</dbReference>
<accession>A0A6I6DF50</accession>
<evidence type="ECO:0000256" key="2">
    <source>
        <dbReference type="ARBA" id="ARBA00022723"/>
    </source>
</evidence>
<gene>
    <name evidence="6" type="ORF">SYNTR_0525</name>
</gene>
<name>A0A6I6DF50_9FIRM</name>
<dbReference type="InterPro" id="IPR006638">
    <property type="entry name" value="Elp3/MiaA/NifB-like_rSAM"/>
</dbReference>
<evidence type="ECO:0000313" key="7">
    <source>
        <dbReference type="Proteomes" id="UP000426444"/>
    </source>
</evidence>
<evidence type="ECO:0000259" key="5">
    <source>
        <dbReference type="PROSITE" id="PS51918"/>
    </source>
</evidence>
<dbReference type="SFLD" id="SFLDS00029">
    <property type="entry name" value="Radical_SAM"/>
    <property type="match status" value="1"/>
</dbReference>
<evidence type="ECO:0000313" key="6">
    <source>
        <dbReference type="EMBL" id="QGT99118.1"/>
    </source>
</evidence>
<dbReference type="GO" id="GO:0003824">
    <property type="term" value="F:catalytic activity"/>
    <property type="evidence" value="ECO:0007669"/>
    <property type="project" value="InterPro"/>
</dbReference>
<dbReference type="AlphaFoldDB" id="A0A6I6DF50"/>
<dbReference type="InterPro" id="IPR034505">
    <property type="entry name" value="Coproporphyrinogen-III_oxidase"/>
</dbReference>
<dbReference type="KEGG" id="salq:SYNTR_0525"/>
<keyword evidence="3" id="KW-0408">Iron</keyword>
<dbReference type="EMBL" id="CP046457">
    <property type="protein sequence ID" value="QGT99118.1"/>
    <property type="molecule type" value="Genomic_DNA"/>
</dbReference>
<dbReference type="InterPro" id="IPR023995">
    <property type="entry name" value="HemZ"/>
</dbReference>
<feature type="domain" description="Radical SAM core" evidence="5">
    <location>
        <begin position="162"/>
        <end position="398"/>
    </location>
</feature>
<dbReference type="NCBIfam" id="TIGR03994">
    <property type="entry name" value="rSAM_HemZ"/>
    <property type="match status" value="1"/>
</dbReference>
<sequence length="493" mass="56686">MNIFCFLNPSKLYNYIHDLLRLAYPNATIYIDNTNQSDIIVTIKVISTDELIIIEGGIDSLDKKTNLRKEFNIKVSDQASNQIRKFTRLFTYELLSKHLNKELSSYGILTGIRPIKIIHRLLDKGYTKNEIRNEMNSEYRVKKEKTDLLLTVALNNREYLLSSDDTRRYISVYIGIPYCPSRCYYCSFPGAVLKNYETDIPPFLSSLVKEIQAISNVIKEKNIAVQNIYLGGGTPTILNEEDMVSLLKTIKDKLVSKATTEITVEAGRPDTISLNKLKILKEYGVERICINPQTMKADTLKIIGRNHDISQFKKVIEWAKKIGFKQINTDLIVGFEQENIDDNILTLHKVLEFEPENITVHTLATKKGSLLMEKEGKRNVLDKVDIIKKTIDKINSILIKNRYEPYYLYRQKFMYANMENVGYSLSGNYCNYNIQVMEERQTILGLGGGASSKFINPDDFTLVSIYNPKNPNAYIKSVEELIRRKVDKLMTVN</sequence>
<dbReference type="CDD" id="cd01335">
    <property type="entry name" value="Radical_SAM"/>
    <property type="match status" value="1"/>
</dbReference>
<dbReference type="GO" id="GO:0005737">
    <property type="term" value="C:cytoplasm"/>
    <property type="evidence" value="ECO:0007669"/>
    <property type="project" value="TreeGrafter"/>
</dbReference>
<dbReference type="SFLD" id="SFLDF00310">
    <property type="entry name" value="oxygen-independent_coproporphy"/>
    <property type="match status" value="1"/>
</dbReference>
<reference evidence="7" key="1">
    <citation type="journal article" date="2019" name="Microbiology">
        <title>Complete Genome Sequence of an Uncultured Bacterium of the Candidate Phylum Bipolaricaulota.</title>
        <authorList>
            <person name="Kadnikov V.V."/>
            <person name="Mardanov A.V."/>
            <person name="Beletsky A.V."/>
            <person name="Frank Y.A."/>
            <person name="Karnachuk O.V."/>
            <person name="Ravin N.V."/>
        </authorList>
    </citation>
    <scope>NUCLEOTIDE SEQUENCE [LARGE SCALE GENOMIC DNA]</scope>
</reference>
<dbReference type="GO" id="GO:0006779">
    <property type="term" value="P:porphyrin-containing compound biosynthetic process"/>
    <property type="evidence" value="ECO:0007669"/>
    <property type="project" value="TreeGrafter"/>
</dbReference>
<dbReference type="SFLD" id="SFLDG01065">
    <property type="entry name" value="anaerobic_coproporphyrinogen-I"/>
    <property type="match status" value="1"/>
</dbReference>
<dbReference type="InterPro" id="IPR007197">
    <property type="entry name" value="rSAM"/>
</dbReference>
<keyword evidence="2" id="KW-0479">Metal-binding</keyword>
<dbReference type="PANTHER" id="PTHR13932">
    <property type="entry name" value="COPROPORPHYRINIGEN III OXIDASE"/>
    <property type="match status" value="1"/>
</dbReference>
<dbReference type="InterPro" id="IPR013785">
    <property type="entry name" value="Aldolase_TIM"/>
</dbReference>
<keyword evidence="1" id="KW-0949">S-adenosyl-L-methionine</keyword>
<dbReference type="InterPro" id="IPR058240">
    <property type="entry name" value="rSAM_sf"/>
</dbReference>
<organism evidence="6 7">
    <name type="scientific">Candidatus Syntrophocurvum alkaliphilum</name>
    <dbReference type="NCBI Taxonomy" id="2293317"/>
    <lineage>
        <taxon>Bacteria</taxon>
        <taxon>Bacillati</taxon>
        <taxon>Bacillota</taxon>
        <taxon>Clostridia</taxon>
        <taxon>Eubacteriales</taxon>
        <taxon>Syntrophomonadaceae</taxon>
        <taxon>Candidatus Syntrophocurvum</taxon>
    </lineage>
</organism>
<keyword evidence="7" id="KW-1185">Reference proteome</keyword>
<evidence type="ECO:0000256" key="4">
    <source>
        <dbReference type="ARBA" id="ARBA00023014"/>
    </source>
</evidence>
<dbReference type="Proteomes" id="UP000426444">
    <property type="component" value="Chromosome"/>
</dbReference>
<proteinExistence type="predicted"/>
<dbReference type="GO" id="GO:0046872">
    <property type="term" value="F:metal ion binding"/>
    <property type="evidence" value="ECO:0007669"/>
    <property type="project" value="UniProtKB-KW"/>
</dbReference>
<dbReference type="PROSITE" id="PS51918">
    <property type="entry name" value="RADICAL_SAM"/>
    <property type="match status" value="1"/>
</dbReference>
<dbReference type="GO" id="GO:0051539">
    <property type="term" value="F:4 iron, 4 sulfur cluster binding"/>
    <property type="evidence" value="ECO:0007669"/>
    <property type="project" value="TreeGrafter"/>
</dbReference>
<protein>
    <submittedName>
        <fullName evidence="6">Oxygen-independent coproporphyrinogen-III oxidase-like protein HemZ</fullName>
    </submittedName>
</protein>
<dbReference type="OrthoDB" id="9808022at2"/>
<keyword evidence="4" id="KW-0411">Iron-sulfur</keyword>
<evidence type="ECO:0000256" key="1">
    <source>
        <dbReference type="ARBA" id="ARBA00022691"/>
    </source>
</evidence>
<dbReference type="SMART" id="SM00729">
    <property type="entry name" value="Elp3"/>
    <property type="match status" value="1"/>
</dbReference>